<protein>
    <submittedName>
        <fullName evidence="2">Serine/threonine protein phosphatase</fullName>
    </submittedName>
</protein>
<evidence type="ECO:0000313" key="2">
    <source>
        <dbReference type="EMBL" id="MCK8780869.1"/>
    </source>
</evidence>
<keyword evidence="3" id="KW-1185">Reference proteome</keyword>
<dbReference type="Pfam" id="PF00149">
    <property type="entry name" value="Metallophos"/>
    <property type="match status" value="1"/>
</dbReference>
<dbReference type="InterPro" id="IPR029052">
    <property type="entry name" value="Metallo-depent_PP-like"/>
</dbReference>
<dbReference type="CDD" id="cd00144">
    <property type="entry name" value="MPP_PPP_family"/>
    <property type="match status" value="1"/>
</dbReference>
<organism evidence="2 3">
    <name type="scientific">Neorhizobium turbinariae</name>
    <dbReference type="NCBI Taxonomy" id="2937795"/>
    <lineage>
        <taxon>Bacteria</taxon>
        <taxon>Pseudomonadati</taxon>
        <taxon>Pseudomonadota</taxon>
        <taxon>Alphaproteobacteria</taxon>
        <taxon>Hyphomicrobiales</taxon>
        <taxon>Rhizobiaceae</taxon>
        <taxon>Rhizobium/Agrobacterium group</taxon>
        <taxon>Neorhizobium</taxon>
    </lineage>
</organism>
<dbReference type="PANTHER" id="PTHR42850">
    <property type="entry name" value="METALLOPHOSPHOESTERASE"/>
    <property type="match status" value="1"/>
</dbReference>
<comment type="caution">
    <text evidence="2">The sequence shown here is derived from an EMBL/GenBank/DDBJ whole genome shotgun (WGS) entry which is preliminary data.</text>
</comment>
<gene>
    <name evidence="2" type="ORF">M0654_12830</name>
</gene>
<dbReference type="PANTHER" id="PTHR42850:SF4">
    <property type="entry name" value="ZINC-DEPENDENT ENDOPOLYPHOSPHATASE"/>
    <property type="match status" value="1"/>
</dbReference>
<dbReference type="RefSeq" id="WP_248683446.1">
    <property type="nucleotide sequence ID" value="NZ_JALPRY010000014.1"/>
</dbReference>
<feature type="domain" description="Calcineurin-like phosphoesterase" evidence="1">
    <location>
        <begin position="6"/>
        <end position="184"/>
    </location>
</feature>
<dbReference type="Gene3D" id="3.60.21.10">
    <property type="match status" value="1"/>
</dbReference>
<evidence type="ECO:0000259" key="1">
    <source>
        <dbReference type="Pfam" id="PF00149"/>
    </source>
</evidence>
<accession>A0ABT0ISL4</accession>
<dbReference type="EMBL" id="JALPRY010000014">
    <property type="protein sequence ID" value="MCK8780869.1"/>
    <property type="molecule type" value="Genomic_DNA"/>
</dbReference>
<dbReference type="SUPFAM" id="SSF56300">
    <property type="entry name" value="Metallo-dependent phosphatases"/>
    <property type="match status" value="1"/>
</dbReference>
<dbReference type="Proteomes" id="UP001202827">
    <property type="component" value="Unassembled WGS sequence"/>
</dbReference>
<sequence length="223" mass="24707">MTLTFAIGDIHGCLSELEDMLGQVEAYADGGHVVFVGDYVDRGPDSRGVVERIMAGPRRQGWRWTTLKGNHEDMLVRAHDNGGAEMVTWLENGGHETLQSFGGELPEAVVDWCRALASIHVDQYRVFVHAGVDEALPLEAQNDHDLIWKRYRGAETGYFWGRHLCHGHTPVSGNPQTFDNRTNVDAGCVFGGALACAVFDDDRPEGPIEFLRVPALVPPEDRR</sequence>
<name>A0ABT0ISL4_9HYPH</name>
<dbReference type="InterPro" id="IPR004843">
    <property type="entry name" value="Calcineurin-like_PHP"/>
</dbReference>
<evidence type="ECO:0000313" key="3">
    <source>
        <dbReference type="Proteomes" id="UP001202827"/>
    </source>
</evidence>
<dbReference type="InterPro" id="IPR050126">
    <property type="entry name" value="Ap4A_hydrolase"/>
</dbReference>
<reference evidence="2 3" key="1">
    <citation type="submission" date="2022-04" db="EMBL/GenBank/DDBJ databases">
        <title>Rhizobium coralii sp. nov., isolated from coral Turbinaria peltata.</title>
        <authorList>
            <person name="Sun H."/>
        </authorList>
    </citation>
    <scope>NUCLEOTIDE SEQUENCE [LARGE SCALE GENOMIC DNA]</scope>
    <source>
        <strain evidence="2 3">NTR19</strain>
    </source>
</reference>
<proteinExistence type="predicted"/>